<dbReference type="InterPro" id="IPR002659">
    <property type="entry name" value="Glyco_trans_31"/>
</dbReference>
<dbReference type="PANTHER" id="PTHR11214:SF378">
    <property type="entry name" value="BETA-1,3-GALACTOSYLTRANSFERASE 4"/>
    <property type="match status" value="1"/>
</dbReference>
<evidence type="ECO:0000256" key="10">
    <source>
        <dbReference type="RuleBase" id="RU363063"/>
    </source>
</evidence>
<comment type="similarity">
    <text evidence="2 10">Belongs to the glycosyltransferase 31 family.</text>
</comment>
<feature type="non-terminal residue" evidence="11">
    <location>
        <position position="74"/>
    </location>
</feature>
<keyword evidence="5" id="KW-0812">Transmembrane</keyword>
<comment type="caution">
    <text evidence="11">The sequence shown here is derived from an EMBL/GenBank/DDBJ whole genome shotgun (WGS) entry which is preliminary data.</text>
</comment>
<accession>A0A7L0KGN3</accession>
<dbReference type="GO" id="GO:0000139">
    <property type="term" value="C:Golgi membrane"/>
    <property type="evidence" value="ECO:0007669"/>
    <property type="project" value="UniProtKB-SubCell"/>
</dbReference>
<evidence type="ECO:0000256" key="4">
    <source>
        <dbReference type="ARBA" id="ARBA00022679"/>
    </source>
</evidence>
<dbReference type="AlphaFoldDB" id="A0A7L0KGN3"/>
<name>A0A7L0KGN3_CHATO</name>
<feature type="non-terminal residue" evidence="11">
    <location>
        <position position="1"/>
    </location>
</feature>
<evidence type="ECO:0000256" key="1">
    <source>
        <dbReference type="ARBA" id="ARBA00004323"/>
    </source>
</evidence>
<organism evidence="11 12">
    <name type="scientific">Chauna torquata</name>
    <name type="common">Southern screamer</name>
    <dbReference type="NCBI Taxonomy" id="30388"/>
    <lineage>
        <taxon>Eukaryota</taxon>
        <taxon>Metazoa</taxon>
        <taxon>Chordata</taxon>
        <taxon>Craniata</taxon>
        <taxon>Vertebrata</taxon>
        <taxon>Euteleostomi</taxon>
        <taxon>Archelosauria</taxon>
        <taxon>Archosauria</taxon>
        <taxon>Dinosauria</taxon>
        <taxon>Saurischia</taxon>
        <taxon>Theropoda</taxon>
        <taxon>Coelurosauria</taxon>
        <taxon>Aves</taxon>
        <taxon>Neognathae</taxon>
        <taxon>Galloanserae</taxon>
        <taxon>Anseriformes</taxon>
        <taxon>Anhimidae</taxon>
        <taxon>Chauna</taxon>
    </lineage>
</organism>
<evidence type="ECO:0000256" key="8">
    <source>
        <dbReference type="ARBA" id="ARBA00023034"/>
    </source>
</evidence>
<evidence type="ECO:0000313" key="12">
    <source>
        <dbReference type="Proteomes" id="UP000537522"/>
    </source>
</evidence>
<evidence type="ECO:0000256" key="2">
    <source>
        <dbReference type="ARBA" id="ARBA00008661"/>
    </source>
</evidence>
<keyword evidence="6" id="KW-0735">Signal-anchor</keyword>
<dbReference type="EMBL" id="VXAL01016713">
    <property type="protein sequence ID" value="NXK54713.1"/>
    <property type="molecule type" value="Genomic_DNA"/>
</dbReference>
<evidence type="ECO:0000256" key="3">
    <source>
        <dbReference type="ARBA" id="ARBA00022676"/>
    </source>
</evidence>
<keyword evidence="4 11" id="KW-0808">Transferase</keyword>
<dbReference type="GO" id="GO:0006493">
    <property type="term" value="P:protein O-linked glycosylation"/>
    <property type="evidence" value="ECO:0007669"/>
    <property type="project" value="TreeGrafter"/>
</dbReference>
<keyword evidence="7" id="KW-1133">Transmembrane helix</keyword>
<gene>
    <name evidence="11" type="primary">B3galt5</name>
    <name evidence="11" type="ORF">CHATOR_R15112</name>
</gene>
<evidence type="ECO:0000256" key="9">
    <source>
        <dbReference type="ARBA" id="ARBA00023136"/>
    </source>
</evidence>
<reference evidence="11 12" key="1">
    <citation type="submission" date="2019-09" db="EMBL/GenBank/DDBJ databases">
        <title>Bird 10,000 Genomes (B10K) Project - Family phase.</title>
        <authorList>
            <person name="Zhang G."/>
        </authorList>
    </citation>
    <scope>NUCLEOTIDE SEQUENCE [LARGE SCALE GENOMIC DNA]</scope>
    <source>
        <strain evidence="11">B10K-DU-011-36</strain>
        <tissue evidence="11">Muscle</tissue>
    </source>
</reference>
<keyword evidence="9" id="KW-0472">Membrane</keyword>
<evidence type="ECO:0000256" key="5">
    <source>
        <dbReference type="ARBA" id="ARBA00022692"/>
    </source>
</evidence>
<evidence type="ECO:0000256" key="6">
    <source>
        <dbReference type="ARBA" id="ARBA00022968"/>
    </source>
</evidence>
<dbReference type="GO" id="GO:0016758">
    <property type="term" value="F:hexosyltransferase activity"/>
    <property type="evidence" value="ECO:0007669"/>
    <property type="project" value="InterPro"/>
</dbReference>
<dbReference type="PANTHER" id="PTHR11214">
    <property type="entry name" value="BETA-1,3-N-ACETYLGLUCOSAMINYLTRANSFERASE"/>
    <property type="match status" value="1"/>
</dbReference>
<proteinExistence type="inferred from homology"/>
<keyword evidence="12" id="KW-1185">Reference proteome</keyword>
<keyword evidence="3 10" id="KW-0328">Glycosyltransferase</keyword>
<keyword evidence="8 10" id="KW-0333">Golgi apparatus</keyword>
<sequence>VSPSGCGEHPPFLLLLVPSAPSHSAQRQAVRETWGGVGQAGGLPTRTLFGLGVPVGAAERAAVLAEARRHGDVL</sequence>
<dbReference type="EC" id="2.4.1.-" evidence="10"/>
<dbReference type="Proteomes" id="UP000537522">
    <property type="component" value="Unassembled WGS sequence"/>
</dbReference>
<evidence type="ECO:0000313" key="11">
    <source>
        <dbReference type="EMBL" id="NXK54713.1"/>
    </source>
</evidence>
<comment type="subcellular location">
    <subcellularLocation>
        <location evidence="1 10">Golgi apparatus membrane</location>
        <topology evidence="1 10">Single-pass type II membrane protein</topology>
    </subcellularLocation>
</comment>
<protein>
    <recommendedName>
        <fullName evidence="10">Hexosyltransferase</fullName>
        <ecNumber evidence="10">2.4.1.-</ecNumber>
    </recommendedName>
</protein>
<evidence type="ECO:0000256" key="7">
    <source>
        <dbReference type="ARBA" id="ARBA00022989"/>
    </source>
</evidence>